<proteinExistence type="predicted"/>
<comment type="caution">
    <text evidence="2">The sequence shown here is derived from an EMBL/GenBank/DDBJ whole genome shotgun (WGS) entry which is preliminary data.</text>
</comment>
<sequence length="109" mass="10655">MHTGKEHSRGEQPAAHESGNAATGHPANSVISSTSTTSTNNAATPHGNTAGTRGGDSMQRADVAPAVSGNTGYGHEAGTRGSGTPVESGAGKLADDRPGRDVPKGGGPV</sequence>
<evidence type="ECO:0000256" key="1">
    <source>
        <dbReference type="SAM" id="MobiDB-lite"/>
    </source>
</evidence>
<accession>A0A7X2IR10</accession>
<evidence type="ECO:0000313" key="3">
    <source>
        <dbReference type="Proteomes" id="UP000446768"/>
    </source>
</evidence>
<name>A0A7X2IR10_9BURK</name>
<dbReference type="Proteomes" id="UP000446768">
    <property type="component" value="Unassembled WGS sequence"/>
</dbReference>
<reference evidence="2 3" key="1">
    <citation type="submission" date="2019-11" db="EMBL/GenBank/DDBJ databases">
        <title>Novel species isolated from a subtropical stream in China.</title>
        <authorList>
            <person name="Lu H."/>
        </authorList>
    </citation>
    <scope>NUCLEOTIDE SEQUENCE [LARGE SCALE GENOMIC DNA]</scope>
    <source>
        <strain evidence="2 3">FT92W</strain>
    </source>
</reference>
<evidence type="ECO:0000313" key="2">
    <source>
        <dbReference type="EMBL" id="MRV74441.1"/>
    </source>
</evidence>
<feature type="compositionally biased region" description="Low complexity" evidence="1">
    <location>
        <begin position="27"/>
        <end position="44"/>
    </location>
</feature>
<dbReference type="AlphaFoldDB" id="A0A7X2IR10"/>
<gene>
    <name evidence="2" type="ORF">GJ700_22285</name>
</gene>
<feature type="region of interest" description="Disordered" evidence="1">
    <location>
        <begin position="1"/>
        <end position="109"/>
    </location>
</feature>
<dbReference type="RefSeq" id="WP_154377993.1">
    <property type="nucleotide sequence ID" value="NZ_WKJJ01000014.1"/>
</dbReference>
<protein>
    <submittedName>
        <fullName evidence="2">Uncharacterized protein</fullName>
    </submittedName>
</protein>
<feature type="compositionally biased region" description="Basic and acidic residues" evidence="1">
    <location>
        <begin position="93"/>
        <end position="103"/>
    </location>
</feature>
<keyword evidence="3" id="KW-1185">Reference proteome</keyword>
<organism evidence="2 3">
    <name type="scientific">Pseudoduganella rivuli</name>
    <dbReference type="NCBI Taxonomy" id="2666085"/>
    <lineage>
        <taxon>Bacteria</taxon>
        <taxon>Pseudomonadati</taxon>
        <taxon>Pseudomonadota</taxon>
        <taxon>Betaproteobacteria</taxon>
        <taxon>Burkholderiales</taxon>
        <taxon>Oxalobacteraceae</taxon>
        <taxon>Telluria group</taxon>
        <taxon>Pseudoduganella</taxon>
    </lineage>
</organism>
<dbReference type="EMBL" id="WKJJ01000014">
    <property type="protein sequence ID" value="MRV74441.1"/>
    <property type="molecule type" value="Genomic_DNA"/>
</dbReference>
<feature type="compositionally biased region" description="Basic and acidic residues" evidence="1">
    <location>
        <begin position="1"/>
        <end position="10"/>
    </location>
</feature>